<comment type="caution">
    <text evidence="4">The sequence shown here is derived from an EMBL/GenBank/DDBJ whole genome shotgun (WGS) entry which is preliminary data.</text>
</comment>
<gene>
    <name evidence="4" type="ORF">Acr_24g0011260</name>
</gene>
<evidence type="ECO:0000313" key="4">
    <source>
        <dbReference type="EMBL" id="GFZ14936.1"/>
    </source>
</evidence>
<dbReference type="EMBL" id="BJWL01000024">
    <property type="protein sequence ID" value="GFZ14936.1"/>
    <property type="molecule type" value="Genomic_DNA"/>
</dbReference>
<dbReference type="InterPro" id="IPR004883">
    <property type="entry name" value="LOB"/>
</dbReference>
<evidence type="ECO:0000259" key="3">
    <source>
        <dbReference type="PROSITE" id="PS50891"/>
    </source>
</evidence>
<keyword evidence="2" id="KW-0175">Coiled coil</keyword>
<organism evidence="4 5">
    <name type="scientific">Actinidia rufa</name>
    <dbReference type="NCBI Taxonomy" id="165716"/>
    <lineage>
        <taxon>Eukaryota</taxon>
        <taxon>Viridiplantae</taxon>
        <taxon>Streptophyta</taxon>
        <taxon>Embryophyta</taxon>
        <taxon>Tracheophyta</taxon>
        <taxon>Spermatophyta</taxon>
        <taxon>Magnoliopsida</taxon>
        <taxon>eudicotyledons</taxon>
        <taxon>Gunneridae</taxon>
        <taxon>Pentapetalae</taxon>
        <taxon>asterids</taxon>
        <taxon>Ericales</taxon>
        <taxon>Actinidiaceae</taxon>
        <taxon>Actinidia</taxon>
    </lineage>
</organism>
<reference evidence="4 5" key="1">
    <citation type="submission" date="2019-07" db="EMBL/GenBank/DDBJ databases">
        <title>De Novo Assembly of kiwifruit Actinidia rufa.</title>
        <authorList>
            <person name="Sugita-Konishi S."/>
            <person name="Sato K."/>
            <person name="Mori E."/>
            <person name="Abe Y."/>
            <person name="Kisaki G."/>
            <person name="Hamano K."/>
            <person name="Suezawa K."/>
            <person name="Otani M."/>
            <person name="Fukuda T."/>
            <person name="Manabe T."/>
            <person name="Gomi K."/>
            <person name="Tabuchi M."/>
            <person name="Akimitsu K."/>
            <person name="Kataoka I."/>
        </authorList>
    </citation>
    <scope>NUCLEOTIDE SEQUENCE [LARGE SCALE GENOMIC DNA]</scope>
    <source>
        <strain evidence="5">cv. Fuchu</strain>
    </source>
</reference>
<dbReference type="PANTHER" id="PTHR31529">
    <property type="entry name" value="LOB DOMAIN CONTAINING PROTEIN"/>
    <property type="match status" value="1"/>
</dbReference>
<dbReference type="GO" id="GO:0005634">
    <property type="term" value="C:nucleus"/>
    <property type="evidence" value="ECO:0007669"/>
    <property type="project" value="TreeGrafter"/>
</dbReference>
<feature type="domain" description="LOB" evidence="3">
    <location>
        <begin position="6"/>
        <end position="108"/>
    </location>
</feature>
<dbReference type="Pfam" id="PF03195">
    <property type="entry name" value="LOB"/>
    <property type="match status" value="1"/>
</dbReference>
<comment type="similarity">
    <text evidence="1">Belongs to the LOB domain-containing protein family.</text>
</comment>
<name>A0A7J0GVX0_9ERIC</name>
<evidence type="ECO:0000313" key="5">
    <source>
        <dbReference type="Proteomes" id="UP000585474"/>
    </source>
</evidence>
<dbReference type="PANTHER" id="PTHR31529:SF50">
    <property type="entry name" value="LOB DOMAIN PROTEIN"/>
    <property type="match status" value="1"/>
</dbReference>
<dbReference type="GO" id="GO:0045893">
    <property type="term" value="P:positive regulation of DNA-templated transcription"/>
    <property type="evidence" value="ECO:0007669"/>
    <property type="project" value="TreeGrafter"/>
</dbReference>
<keyword evidence="5" id="KW-1185">Reference proteome</keyword>
<dbReference type="GO" id="GO:0009755">
    <property type="term" value="P:hormone-mediated signaling pathway"/>
    <property type="evidence" value="ECO:0007669"/>
    <property type="project" value="TreeGrafter"/>
</dbReference>
<sequence length="201" mass="22169">MIGIGSSCGACKFLRRRCTSDCVFAPYFCYDEAAAHFAAVHKVFGASNVSKLLSYLPVHSRSEAAISMSYEALARMQDPVYGCVAHILALQQEVAYLQEEIETIENQMANLAADASSFGSSQSTSQHDEMNVQAYLSAETLLFPHEVNASANHAVYTQMNTQLPTVFELEDQTSVVSSNSIPLERLFEGIDQQIFASYPWM</sequence>
<evidence type="ECO:0000256" key="2">
    <source>
        <dbReference type="SAM" id="Coils"/>
    </source>
</evidence>
<protein>
    <submittedName>
        <fullName evidence="4">Lateral organ boundaries-domain 16</fullName>
    </submittedName>
</protein>
<dbReference type="AlphaFoldDB" id="A0A7J0GVX0"/>
<feature type="coiled-coil region" evidence="2">
    <location>
        <begin position="87"/>
        <end position="114"/>
    </location>
</feature>
<dbReference type="Proteomes" id="UP000585474">
    <property type="component" value="Unassembled WGS sequence"/>
</dbReference>
<dbReference type="PROSITE" id="PS50891">
    <property type="entry name" value="LOB"/>
    <property type="match status" value="1"/>
</dbReference>
<accession>A0A7J0GVX0</accession>
<dbReference type="OrthoDB" id="1840682at2759"/>
<evidence type="ECO:0000256" key="1">
    <source>
        <dbReference type="ARBA" id="ARBA00005474"/>
    </source>
</evidence>
<proteinExistence type="inferred from homology"/>